<sequence length="260" mass="27923">MTDKPNTTRRRALWAFGALAVGGWVYGVPRLAAWWPSKLVYRDLEGLAPFRELGSAGAVSGANAMFIGLDGEPTPDAARRMAEVRADPCAALFGKTTDPRLPVALFSDFNCPNCRLLETSLAAYQAKNPDVLRIKRFQLPLLGAASVTASKAVLAADLQGGYGAMYDRLKRNRMVTDPDLVYTFAEEIGLDGSQLIVDMKRPAIDQALDQAKAIASVFGFYGTPATVIGRTAFLGAISAADIARIIEAERKLPSLPCQTG</sequence>
<name>A0A4P8EKN2_9RHOB</name>
<keyword evidence="4" id="KW-1185">Reference proteome</keyword>
<dbReference type="Gene3D" id="3.40.30.10">
    <property type="entry name" value="Glutaredoxin"/>
    <property type="match status" value="1"/>
</dbReference>
<keyword evidence="1" id="KW-0472">Membrane</keyword>
<geneLocation type="plasmid" evidence="3 4">
    <name>unnamed1</name>
</geneLocation>
<dbReference type="RefSeq" id="WP_137195391.1">
    <property type="nucleotide sequence ID" value="NZ_CP039965.1"/>
</dbReference>
<dbReference type="EMBL" id="CP039965">
    <property type="protein sequence ID" value="QCO57598.1"/>
    <property type="molecule type" value="Genomic_DNA"/>
</dbReference>
<organism evidence="3 4">
    <name type="scientific">Pseudorhodobacter turbinis</name>
    <dbReference type="NCBI Taxonomy" id="2500533"/>
    <lineage>
        <taxon>Bacteria</taxon>
        <taxon>Pseudomonadati</taxon>
        <taxon>Pseudomonadota</taxon>
        <taxon>Alphaproteobacteria</taxon>
        <taxon>Rhodobacterales</taxon>
        <taxon>Paracoccaceae</taxon>
        <taxon>Pseudorhodobacter</taxon>
    </lineage>
</organism>
<keyword evidence="1" id="KW-0812">Transmembrane</keyword>
<dbReference type="KEGG" id="pseb:EOK75_18005"/>
<dbReference type="OrthoDB" id="9780147at2"/>
<dbReference type="InterPro" id="IPR036249">
    <property type="entry name" value="Thioredoxin-like_sf"/>
</dbReference>
<dbReference type="AlphaFoldDB" id="A0A4P8EKN2"/>
<protein>
    <recommendedName>
        <fullName evidence="2">DSBA-like thioredoxin domain-containing protein</fullName>
    </recommendedName>
</protein>
<evidence type="ECO:0000259" key="2">
    <source>
        <dbReference type="Pfam" id="PF01323"/>
    </source>
</evidence>
<dbReference type="Proteomes" id="UP000298631">
    <property type="component" value="Plasmid unnamed1"/>
</dbReference>
<reference evidence="3 4" key="1">
    <citation type="submission" date="2019-05" db="EMBL/GenBank/DDBJ databases">
        <title>Pseudorhodobacter turbinis sp. nov., isolated from the gut of the Korean turban shell.</title>
        <authorList>
            <person name="Jeong Y.-S."/>
            <person name="Kang W.-R."/>
            <person name="Bae J.-W."/>
        </authorList>
    </citation>
    <scope>NUCLEOTIDE SEQUENCE [LARGE SCALE GENOMIC DNA]</scope>
    <source>
        <strain evidence="3 4">S12M18</strain>
        <plasmid evidence="3 4">unnamed1</plasmid>
    </source>
</reference>
<dbReference type="InterPro" id="IPR006311">
    <property type="entry name" value="TAT_signal"/>
</dbReference>
<evidence type="ECO:0000313" key="3">
    <source>
        <dbReference type="EMBL" id="QCO57598.1"/>
    </source>
</evidence>
<feature type="transmembrane region" description="Helical" evidence="1">
    <location>
        <begin position="12"/>
        <end position="35"/>
    </location>
</feature>
<proteinExistence type="predicted"/>
<dbReference type="SUPFAM" id="SSF52833">
    <property type="entry name" value="Thioredoxin-like"/>
    <property type="match status" value="1"/>
</dbReference>
<keyword evidence="1" id="KW-1133">Transmembrane helix</keyword>
<gene>
    <name evidence="3" type="ORF">EOK75_18005</name>
</gene>
<evidence type="ECO:0000256" key="1">
    <source>
        <dbReference type="SAM" id="Phobius"/>
    </source>
</evidence>
<dbReference type="GO" id="GO:0016491">
    <property type="term" value="F:oxidoreductase activity"/>
    <property type="evidence" value="ECO:0007669"/>
    <property type="project" value="InterPro"/>
</dbReference>
<dbReference type="InterPro" id="IPR001853">
    <property type="entry name" value="DSBA-like_thioredoxin_dom"/>
</dbReference>
<feature type="domain" description="DSBA-like thioredoxin" evidence="2">
    <location>
        <begin position="103"/>
        <end position="245"/>
    </location>
</feature>
<accession>A0A4P8EKN2</accession>
<dbReference type="Pfam" id="PF01323">
    <property type="entry name" value="DSBA"/>
    <property type="match status" value="1"/>
</dbReference>
<keyword evidence="3" id="KW-0614">Plasmid</keyword>
<dbReference type="PROSITE" id="PS51318">
    <property type="entry name" value="TAT"/>
    <property type="match status" value="1"/>
</dbReference>
<evidence type="ECO:0000313" key="4">
    <source>
        <dbReference type="Proteomes" id="UP000298631"/>
    </source>
</evidence>